<organism evidence="3">
    <name type="scientific">bioreactor metagenome</name>
    <dbReference type="NCBI Taxonomy" id="1076179"/>
    <lineage>
        <taxon>unclassified sequences</taxon>
        <taxon>metagenomes</taxon>
        <taxon>ecological metagenomes</taxon>
    </lineage>
</organism>
<keyword evidence="1" id="KW-0238">DNA-binding</keyword>
<gene>
    <name evidence="3" type="primary">graR_28</name>
    <name evidence="3" type="ORF">SDC9_195433</name>
</gene>
<dbReference type="GO" id="GO:0000160">
    <property type="term" value="P:phosphorelay signal transduction system"/>
    <property type="evidence" value="ECO:0007669"/>
    <property type="project" value="InterPro"/>
</dbReference>
<dbReference type="InterPro" id="IPR036388">
    <property type="entry name" value="WH-like_DNA-bd_sf"/>
</dbReference>
<dbReference type="SUPFAM" id="SSF46894">
    <property type="entry name" value="C-terminal effector domain of the bipartite response regulators"/>
    <property type="match status" value="1"/>
</dbReference>
<dbReference type="Pfam" id="PF00486">
    <property type="entry name" value="Trans_reg_C"/>
    <property type="match status" value="1"/>
</dbReference>
<dbReference type="GO" id="GO:0003677">
    <property type="term" value="F:DNA binding"/>
    <property type="evidence" value="ECO:0007669"/>
    <property type="project" value="UniProtKB-KW"/>
</dbReference>
<evidence type="ECO:0000313" key="3">
    <source>
        <dbReference type="EMBL" id="MPN47829.1"/>
    </source>
</evidence>
<dbReference type="AlphaFoldDB" id="A0A645IBJ8"/>
<sequence>MNALWQSDAFVDDNTLTVNINRLRRKISEIGLKDYLVTKRGQGYMV</sequence>
<protein>
    <submittedName>
        <fullName evidence="3">Response regulator protein GraR</fullName>
    </submittedName>
</protein>
<dbReference type="InterPro" id="IPR016032">
    <property type="entry name" value="Sig_transdc_resp-reg_C-effctor"/>
</dbReference>
<dbReference type="EMBL" id="VSSQ01109625">
    <property type="protein sequence ID" value="MPN47829.1"/>
    <property type="molecule type" value="Genomic_DNA"/>
</dbReference>
<reference evidence="3" key="1">
    <citation type="submission" date="2019-08" db="EMBL/GenBank/DDBJ databases">
        <authorList>
            <person name="Kucharzyk K."/>
            <person name="Murdoch R.W."/>
            <person name="Higgins S."/>
            <person name="Loffler F."/>
        </authorList>
    </citation>
    <scope>NUCLEOTIDE SEQUENCE</scope>
</reference>
<evidence type="ECO:0000256" key="1">
    <source>
        <dbReference type="ARBA" id="ARBA00023125"/>
    </source>
</evidence>
<dbReference type="GO" id="GO:0006355">
    <property type="term" value="P:regulation of DNA-templated transcription"/>
    <property type="evidence" value="ECO:0007669"/>
    <property type="project" value="InterPro"/>
</dbReference>
<comment type="caution">
    <text evidence="3">The sequence shown here is derived from an EMBL/GenBank/DDBJ whole genome shotgun (WGS) entry which is preliminary data.</text>
</comment>
<dbReference type="InterPro" id="IPR001867">
    <property type="entry name" value="OmpR/PhoB-type_DNA-bd"/>
</dbReference>
<name>A0A645IBJ8_9ZZZZ</name>
<dbReference type="PROSITE" id="PS51755">
    <property type="entry name" value="OMPR_PHOB"/>
    <property type="match status" value="1"/>
</dbReference>
<evidence type="ECO:0000259" key="2">
    <source>
        <dbReference type="PROSITE" id="PS51755"/>
    </source>
</evidence>
<feature type="domain" description="OmpR/PhoB-type" evidence="2">
    <location>
        <begin position="1"/>
        <end position="46"/>
    </location>
</feature>
<accession>A0A645IBJ8</accession>
<proteinExistence type="predicted"/>
<dbReference type="Gene3D" id="1.10.10.10">
    <property type="entry name" value="Winged helix-like DNA-binding domain superfamily/Winged helix DNA-binding domain"/>
    <property type="match status" value="1"/>
</dbReference>
<dbReference type="CDD" id="cd00383">
    <property type="entry name" value="trans_reg_C"/>
    <property type="match status" value="1"/>
</dbReference>